<accession>A0A2T9YHK8</accession>
<evidence type="ECO:0000313" key="2">
    <source>
        <dbReference type="EMBL" id="PVU91836.1"/>
    </source>
</evidence>
<evidence type="ECO:0000259" key="1">
    <source>
        <dbReference type="Pfam" id="PF07717"/>
    </source>
</evidence>
<dbReference type="Pfam" id="PF07717">
    <property type="entry name" value="OB_NTP_bind"/>
    <property type="match status" value="1"/>
</dbReference>
<comment type="caution">
    <text evidence="2">The sequence shown here is derived from an EMBL/GenBank/DDBJ whole genome shotgun (WGS) entry which is preliminary data.</text>
</comment>
<name>A0A2T9YHK8_9FUNG</name>
<gene>
    <name evidence="2" type="ORF">BB561_004196</name>
</gene>
<dbReference type="Proteomes" id="UP000245383">
    <property type="component" value="Unassembled WGS sequence"/>
</dbReference>
<feature type="domain" description="DEAD-box helicase OB fold" evidence="1">
    <location>
        <begin position="44"/>
        <end position="121"/>
    </location>
</feature>
<proteinExistence type="predicted"/>
<evidence type="ECO:0000313" key="3">
    <source>
        <dbReference type="Proteomes" id="UP000245383"/>
    </source>
</evidence>
<dbReference type="InterPro" id="IPR011709">
    <property type="entry name" value="DEAD-box_helicase_OB_fold"/>
</dbReference>
<protein>
    <recommendedName>
        <fullName evidence="1">DEAD-box helicase OB fold domain-containing protein</fullName>
    </recommendedName>
</protein>
<organism evidence="2 3">
    <name type="scientific">Smittium simulii</name>
    <dbReference type="NCBI Taxonomy" id="133385"/>
    <lineage>
        <taxon>Eukaryota</taxon>
        <taxon>Fungi</taxon>
        <taxon>Fungi incertae sedis</taxon>
        <taxon>Zoopagomycota</taxon>
        <taxon>Kickxellomycotina</taxon>
        <taxon>Harpellomycetes</taxon>
        <taxon>Harpellales</taxon>
        <taxon>Legeriomycetaceae</taxon>
        <taxon>Smittium</taxon>
    </lineage>
</organism>
<dbReference type="AlphaFoldDB" id="A0A2T9YHK8"/>
<keyword evidence="3" id="KW-1185">Reference proteome</keyword>
<sequence length="143" mass="16727">MNRARDTRDQLVGLMERVEISLKDPSDDESKKTNYKVPSESTDIRKAITSGFFFNSAKLSKGGDGYATIKRQNSVYIHPSSSLFEIKPKWIVYYELVLTSKEYMRQIIEIEPEWLTELAPHFYTKNEIEDQSKKKMPKQITRK</sequence>
<reference evidence="2 3" key="1">
    <citation type="journal article" date="2018" name="MBio">
        <title>Comparative Genomics Reveals the Core Gene Toolbox for the Fungus-Insect Symbiosis.</title>
        <authorList>
            <person name="Wang Y."/>
            <person name="Stata M."/>
            <person name="Wang W."/>
            <person name="Stajich J.E."/>
            <person name="White M.M."/>
            <person name="Moncalvo J.M."/>
        </authorList>
    </citation>
    <scope>NUCLEOTIDE SEQUENCE [LARGE SCALE GENOMIC DNA]</scope>
    <source>
        <strain evidence="2 3">SWE-8-4</strain>
    </source>
</reference>
<dbReference type="EMBL" id="MBFR01000184">
    <property type="protein sequence ID" value="PVU91836.1"/>
    <property type="molecule type" value="Genomic_DNA"/>
</dbReference>
<dbReference type="OrthoDB" id="10253254at2759"/>
<dbReference type="STRING" id="133385.A0A2T9YHK8"/>